<dbReference type="EMBL" id="NMUH01001180">
    <property type="protein sequence ID" value="MQL89811.1"/>
    <property type="molecule type" value="Genomic_DNA"/>
</dbReference>
<name>A0A843V198_COLES</name>
<evidence type="ECO:0000313" key="1">
    <source>
        <dbReference type="EMBL" id="MQL89811.1"/>
    </source>
</evidence>
<keyword evidence="2" id="KW-1185">Reference proteome</keyword>
<proteinExistence type="predicted"/>
<accession>A0A843V198</accession>
<dbReference type="AlphaFoldDB" id="A0A843V198"/>
<organism evidence="1 2">
    <name type="scientific">Colocasia esculenta</name>
    <name type="common">Wild taro</name>
    <name type="synonym">Arum esculentum</name>
    <dbReference type="NCBI Taxonomy" id="4460"/>
    <lineage>
        <taxon>Eukaryota</taxon>
        <taxon>Viridiplantae</taxon>
        <taxon>Streptophyta</taxon>
        <taxon>Embryophyta</taxon>
        <taxon>Tracheophyta</taxon>
        <taxon>Spermatophyta</taxon>
        <taxon>Magnoliopsida</taxon>
        <taxon>Liliopsida</taxon>
        <taxon>Araceae</taxon>
        <taxon>Aroideae</taxon>
        <taxon>Colocasieae</taxon>
        <taxon>Colocasia</taxon>
    </lineage>
</organism>
<comment type="caution">
    <text evidence="1">The sequence shown here is derived from an EMBL/GenBank/DDBJ whole genome shotgun (WGS) entry which is preliminary data.</text>
</comment>
<gene>
    <name evidence="1" type="ORF">Taro_022390</name>
</gene>
<dbReference type="Proteomes" id="UP000652761">
    <property type="component" value="Unassembled WGS sequence"/>
</dbReference>
<protein>
    <submittedName>
        <fullName evidence="1">Uncharacterized protein</fullName>
    </submittedName>
</protein>
<reference evidence="1" key="1">
    <citation type="submission" date="2017-07" db="EMBL/GenBank/DDBJ databases">
        <title>Taro Niue Genome Assembly and Annotation.</title>
        <authorList>
            <person name="Atibalentja N."/>
            <person name="Keating K."/>
            <person name="Fields C.J."/>
        </authorList>
    </citation>
    <scope>NUCLEOTIDE SEQUENCE</scope>
    <source>
        <strain evidence="1">Niue_2</strain>
        <tissue evidence="1">Leaf</tissue>
    </source>
</reference>
<evidence type="ECO:0000313" key="2">
    <source>
        <dbReference type="Proteomes" id="UP000652761"/>
    </source>
</evidence>
<sequence>MRSTAADQAGNDRLEGGIRGKLLGFGDVAVYNQWTAIDAAANLCSVVVRRLFRNASLVGYPRFFVSQARVFVVLGVCPGTCVVPLRAAVGPFVRDCEAERLFLYCVVRSKFDSFEMCPGVGTVVTAVVACGVPEWWHSFGYG</sequence>